<proteinExistence type="inferred from homology"/>
<organism evidence="8 9">
    <name type="scientific">Coniochaeta hoffmannii</name>
    <dbReference type="NCBI Taxonomy" id="91930"/>
    <lineage>
        <taxon>Eukaryota</taxon>
        <taxon>Fungi</taxon>
        <taxon>Dikarya</taxon>
        <taxon>Ascomycota</taxon>
        <taxon>Pezizomycotina</taxon>
        <taxon>Sordariomycetes</taxon>
        <taxon>Sordariomycetidae</taxon>
        <taxon>Coniochaetales</taxon>
        <taxon>Coniochaetaceae</taxon>
        <taxon>Coniochaeta</taxon>
    </lineage>
</organism>
<gene>
    <name evidence="8" type="ORF">NKR19_g7021</name>
</gene>
<evidence type="ECO:0000256" key="6">
    <source>
        <dbReference type="ARBA" id="ARBA00023004"/>
    </source>
</evidence>
<comment type="similarity">
    <text evidence="2">Belongs to the cytochrome P450 family.</text>
</comment>
<evidence type="ECO:0000256" key="3">
    <source>
        <dbReference type="ARBA" id="ARBA00022617"/>
    </source>
</evidence>
<keyword evidence="3" id="KW-0349">Heme</keyword>
<dbReference type="PANTHER" id="PTHR24305">
    <property type="entry name" value="CYTOCHROME P450"/>
    <property type="match status" value="1"/>
</dbReference>
<keyword evidence="6" id="KW-0408">Iron</keyword>
<dbReference type="Gene3D" id="1.10.630.10">
    <property type="entry name" value="Cytochrome P450"/>
    <property type="match status" value="2"/>
</dbReference>
<evidence type="ECO:0000256" key="7">
    <source>
        <dbReference type="ARBA" id="ARBA00023033"/>
    </source>
</evidence>
<protein>
    <submittedName>
        <fullName evidence="8">Cytochrome P450</fullName>
    </submittedName>
</protein>
<name>A0AA38RN83_9PEZI</name>
<evidence type="ECO:0000256" key="5">
    <source>
        <dbReference type="ARBA" id="ARBA00023002"/>
    </source>
</evidence>
<reference evidence="8" key="1">
    <citation type="submission" date="2022-07" db="EMBL/GenBank/DDBJ databases">
        <title>Fungi with potential for degradation of polypropylene.</title>
        <authorList>
            <person name="Gostincar C."/>
        </authorList>
    </citation>
    <scope>NUCLEOTIDE SEQUENCE</scope>
    <source>
        <strain evidence="8">EXF-13287</strain>
    </source>
</reference>
<accession>A0AA38RN83</accession>
<dbReference type="Pfam" id="PF00067">
    <property type="entry name" value="p450"/>
    <property type="match status" value="2"/>
</dbReference>
<dbReference type="PANTHER" id="PTHR24305:SF29">
    <property type="entry name" value="BENZOATE-PARA-HYDROXYLASE"/>
    <property type="match status" value="1"/>
</dbReference>
<dbReference type="AlphaFoldDB" id="A0AA38RN83"/>
<keyword evidence="9" id="KW-1185">Reference proteome</keyword>
<evidence type="ECO:0000256" key="1">
    <source>
        <dbReference type="ARBA" id="ARBA00001971"/>
    </source>
</evidence>
<dbReference type="GO" id="GO:0020037">
    <property type="term" value="F:heme binding"/>
    <property type="evidence" value="ECO:0007669"/>
    <property type="project" value="InterPro"/>
</dbReference>
<dbReference type="GO" id="GO:0004497">
    <property type="term" value="F:monooxygenase activity"/>
    <property type="evidence" value="ECO:0007669"/>
    <property type="project" value="UniProtKB-KW"/>
</dbReference>
<dbReference type="InterPro" id="IPR050121">
    <property type="entry name" value="Cytochrome_P450_monoxygenase"/>
</dbReference>
<dbReference type="GO" id="GO:0016705">
    <property type="term" value="F:oxidoreductase activity, acting on paired donors, with incorporation or reduction of molecular oxygen"/>
    <property type="evidence" value="ECO:0007669"/>
    <property type="project" value="InterPro"/>
</dbReference>
<dbReference type="Proteomes" id="UP001174691">
    <property type="component" value="Unassembled WGS sequence"/>
</dbReference>
<sequence length="376" mass="42176">MTVILFLLTVAPLTLIIYSVVEYLIDTKNLRAFSSPEIAGLSDLWALRYHWTNSRYRAVHDAHRMLGPIARIQPRHLSFTDPRALKDIYGYSSSIMKAPSYDNIAGEYHDVANATDRAEHSRKRRIMSHVSSHKHILTMEELIDDVLGSLVKALDERLDQQLDLRYWFNLFTFDAISNLAFSQPFNFLETGSDLTLCHYTGGSTNSVNLTDPMPYGEQVAEAGIMLNAGSDTTASGLTNTLFLLATHPDTLAKLRRELYASMAPDAIMPDFNESLRLRPPVAIGLPRVAPAEGSTICGHFIPAGVTVSVPILELNRHPGLFPRPDGFDPDRWFDDTQLPNLKEYAVELLQDELAFVERFNMNPGAYQVRLTPRQGT</sequence>
<dbReference type="EMBL" id="JANBVN010000117">
    <property type="protein sequence ID" value="KAJ9142899.1"/>
    <property type="molecule type" value="Genomic_DNA"/>
</dbReference>
<keyword evidence="5" id="KW-0560">Oxidoreductase</keyword>
<dbReference type="InterPro" id="IPR001128">
    <property type="entry name" value="Cyt_P450"/>
</dbReference>
<evidence type="ECO:0000313" key="8">
    <source>
        <dbReference type="EMBL" id="KAJ9142899.1"/>
    </source>
</evidence>
<comment type="cofactor">
    <cofactor evidence="1">
        <name>heme</name>
        <dbReference type="ChEBI" id="CHEBI:30413"/>
    </cofactor>
</comment>
<evidence type="ECO:0000256" key="2">
    <source>
        <dbReference type="ARBA" id="ARBA00010617"/>
    </source>
</evidence>
<evidence type="ECO:0000256" key="4">
    <source>
        <dbReference type="ARBA" id="ARBA00022723"/>
    </source>
</evidence>
<dbReference type="InterPro" id="IPR036396">
    <property type="entry name" value="Cyt_P450_sf"/>
</dbReference>
<dbReference type="GO" id="GO:0005506">
    <property type="term" value="F:iron ion binding"/>
    <property type="evidence" value="ECO:0007669"/>
    <property type="project" value="InterPro"/>
</dbReference>
<evidence type="ECO:0000313" key="9">
    <source>
        <dbReference type="Proteomes" id="UP001174691"/>
    </source>
</evidence>
<keyword evidence="7" id="KW-0503">Monooxygenase</keyword>
<keyword evidence="4" id="KW-0479">Metal-binding</keyword>
<comment type="caution">
    <text evidence="8">The sequence shown here is derived from an EMBL/GenBank/DDBJ whole genome shotgun (WGS) entry which is preliminary data.</text>
</comment>
<dbReference type="SUPFAM" id="SSF48264">
    <property type="entry name" value="Cytochrome P450"/>
    <property type="match status" value="1"/>
</dbReference>